<accession>A0AA86SLW7</accession>
<feature type="transmembrane region" description="Helical" evidence="2">
    <location>
        <begin position="147"/>
        <end position="174"/>
    </location>
</feature>
<keyword evidence="4" id="KW-1185">Reference proteome</keyword>
<feature type="compositionally biased region" description="Basic residues" evidence="1">
    <location>
        <begin position="17"/>
        <end position="28"/>
    </location>
</feature>
<feature type="transmembrane region" description="Helical" evidence="2">
    <location>
        <begin position="125"/>
        <end position="141"/>
    </location>
</feature>
<keyword evidence="2" id="KW-1133">Transmembrane helix</keyword>
<keyword evidence="2" id="KW-0812">Transmembrane</keyword>
<organism evidence="3 4">
    <name type="scientific">Sphenostylis stenocarpa</name>
    <dbReference type="NCBI Taxonomy" id="92480"/>
    <lineage>
        <taxon>Eukaryota</taxon>
        <taxon>Viridiplantae</taxon>
        <taxon>Streptophyta</taxon>
        <taxon>Embryophyta</taxon>
        <taxon>Tracheophyta</taxon>
        <taxon>Spermatophyta</taxon>
        <taxon>Magnoliopsida</taxon>
        <taxon>eudicotyledons</taxon>
        <taxon>Gunneridae</taxon>
        <taxon>Pentapetalae</taxon>
        <taxon>rosids</taxon>
        <taxon>fabids</taxon>
        <taxon>Fabales</taxon>
        <taxon>Fabaceae</taxon>
        <taxon>Papilionoideae</taxon>
        <taxon>50 kb inversion clade</taxon>
        <taxon>NPAAA clade</taxon>
        <taxon>indigoferoid/millettioid clade</taxon>
        <taxon>Phaseoleae</taxon>
        <taxon>Sphenostylis</taxon>
    </lineage>
</organism>
<reference evidence="3" key="1">
    <citation type="submission" date="2023-10" db="EMBL/GenBank/DDBJ databases">
        <authorList>
            <person name="Domelevo Entfellner J.-B."/>
        </authorList>
    </citation>
    <scope>NUCLEOTIDE SEQUENCE</scope>
</reference>
<keyword evidence="2" id="KW-0472">Membrane</keyword>
<dbReference type="AlphaFoldDB" id="A0AA86SLW7"/>
<feature type="compositionally biased region" description="Low complexity" evidence="1">
    <location>
        <begin position="1"/>
        <end position="16"/>
    </location>
</feature>
<sequence length="257" mass="29982">MAATSSSLSSSDNSSPHRSRRHHRHRRDRDKDSLKIRKKTKSQSRGKRRRRHHHHSSNSDSDSDSDFYSSSSVSDYSRSESSSDSEHETSHRSKRHKKSDRPKKSKEKDRTKSHRHKRQKHKVKEFEMLMILSSYFMYWLFEIGAGICGMFGCLIDLLECCFLVGFVLAMGALYRSSMMRGTVALCSFLRFYWRAKDDGVRRSAVSGKKDVRYSSLYRIYPFSSQMEIFPLSSPKERGVTWLACNFLSFYIINSDLE</sequence>
<gene>
    <name evidence="3" type="ORF">AYBTSS11_LOCUS18374</name>
</gene>
<feature type="compositionally biased region" description="Basic residues" evidence="1">
    <location>
        <begin position="92"/>
        <end position="120"/>
    </location>
</feature>
<protein>
    <submittedName>
        <fullName evidence="3">Uncharacterized protein</fullName>
    </submittedName>
</protein>
<feature type="region of interest" description="Disordered" evidence="1">
    <location>
        <begin position="1"/>
        <end position="120"/>
    </location>
</feature>
<dbReference type="Gramene" id="rna-AYBTSS11_LOCUS18374">
    <property type="protein sequence ID" value="CAJ1960775.1"/>
    <property type="gene ID" value="gene-AYBTSS11_LOCUS18374"/>
</dbReference>
<dbReference type="PANTHER" id="PTHR35760">
    <property type="entry name" value="SI:CH211-22I13.2"/>
    <property type="match status" value="1"/>
</dbReference>
<evidence type="ECO:0000313" key="4">
    <source>
        <dbReference type="Proteomes" id="UP001189624"/>
    </source>
</evidence>
<feature type="compositionally biased region" description="Basic residues" evidence="1">
    <location>
        <begin position="36"/>
        <end position="56"/>
    </location>
</feature>
<name>A0AA86SLW7_9FABA</name>
<feature type="compositionally biased region" description="Low complexity" evidence="1">
    <location>
        <begin position="66"/>
        <end position="82"/>
    </location>
</feature>
<evidence type="ECO:0000256" key="1">
    <source>
        <dbReference type="SAM" id="MobiDB-lite"/>
    </source>
</evidence>
<proteinExistence type="predicted"/>
<dbReference type="Proteomes" id="UP001189624">
    <property type="component" value="Chromosome 6"/>
</dbReference>
<dbReference type="PANTHER" id="PTHR35760:SF1">
    <property type="entry name" value="SI:CH211-22I13.2"/>
    <property type="match status" value="1"/>
</dbReference>
<evidence type="ECO:0000256" key="2">
    <source>
        <dbReference type="SAM" id="Phobius"/>
    </source>
</evidence>
<evidence type="ECO:0000313" key="3">
    <source>
        <dbReference type="EMBL" id="CAJ1960775.1"/>
    </source>
</evidence>
<dbReference type="EMBL" id="OY731403">
    <property type="protein sequence ID" value="CAJ1960775.1"/>
    <property type="molecule type" value="Genomic_DNA"/>
</dbReference>